<protein>
    <submittedName>
        <fullName evidence="1">Uncharacterized protein</fullName>
    </submittedName>
</protein>
<evidence type="ECO:0000313" key="1">
    <source>
        <dbReference type="EMBL" id="QHT27262.1"/>
    </source>
</evidence>
<dbReference type="EMBL" id="MN739821">
    <property type="protein sequence ID" value="QHT27262.1"/>
    <property type="molecule type" value="Genomic_DNA"/>
</dbReference>
<reference evidence="1" key="1">
    <citation type="journal article" date="2020" name="Nature">
        <title>Giant virus diversity and host interactions through global metagenomics.</title>
        <authorList>
            <person name="Schulz F."/>
            <person name="Roux S."/>
            <person name="Paez-Espino D."/>
            <person name="Jungbluth S."/>
            <person name="Walsh D.A."/>
            <person name="Denef V.J."/>
            <person name="McMahon K.D."/>
            <person name="Konstantinidis K.T."/>
            <person name="Eloe-Fadrosh E.A."/>
            <person name="Kyrpides N.C."/>
            <person name="Woyke T."/>
        </authorList>
    </citation>
    <scope>NUCLEOTIDE SEQUENCE</scope>
    <source>
        <strain evidence="1">GVMAG-M-3300023179-33</strain>
    </source>
</reference>
<organism evidence="1">
    <name type="scientific">viral metagenome</name>
    <dbReference type="NCBI Taxonomy" id="1070528"/>
    <lineage>
        <taxon>unclassified sequences</taxon>
        <taxon>metagenomes</taxon>
        <taxon>organismal metagenomes</taxon>
    </lineage>
</organism>
<dbReference type="AlphaFoldDB" id="A0A6C0EEU1"/>
<proteinExistence type="predicted"/>
<accession>A0A6C0EEU1</accession>
<name>A0A6C0EEU1_9ZZZZ</name>
<sequence length="638" mass="75857">MNFQDTLVTQPTIEPTTEPTNDFVKIIENLYAKYKNYPYVLHRLNLHIENLPATLEQEAENYEKRQNRNALLNSEQKTFIQVFLKKHQYFYYSLNNTFFEYDNKHYTKIKEDDILYNLLTGISKDDILIQWKYKTKTNVIKLIKERNLLKSIPETYTIQRILKFLSPAIFKSKNETKYFLTILGDNILKKKNNNLYLTNPTTKKLLNEIDYLASVFLGLNNVNGNFITKYHENNDYENYRLINTLETISIEFIQEIVRKLGLDLLCVACHYSTRFTNSDHFLETKIEDELKNRVLFLKMNTPNTIIDTFCDQYIEQLPNVKMDNSLNANTKKMNYSITWKNMHFIWKKFLSNMGMPNIIFYNTIKNILKERFEYDENNDTFYDVTSKYLPVVSEFIRFWDDTIIYDIEFNDLIVADGNGSLQLTSPFCSPTDYYLLNTYDPTANILIETNEFTNELEIGEILALFKYWCKTNNSDIPTTIMSLSTFYENEIIKILRHFYPNIKILDNKFITNIQCTLWNKNKDIDNSLEQLKTTYKKQNKDVIIDFSDAYYFYAVYVSKLNNGKSKANVEINDGETELEFTMDQDDLVETLQEQESEPEHNIKHIVVNKRYFEEYLKFSLSNYIVFDNFISTEWYSDT</sequence>